<comment type="caution">
    <text evidence="1">The sequence shown here is derived from an EMBL/GenBank/DDBJ whole genome shotgun (WGS) entry which is preliminary data.</text>
</comment>
<reference evidence="1 2" key="1">
    <citation type="submission" date="2015-04" db="EMBL/GenBank/DDBJ databases">
        <title>Evaluation of non-dairy Lactococcus lactis with potential dairy applications reveals extensive phenotype-genotype disparity.</title>
        <authorList>
            <person name="Cavanagh D."/>
            <person name="Casey A."/>
            <person name="Altermann E."/>
            <person name="Cotter P."/>
            <person name="Fitzgerald G.F."/>
            <person name="McAuliffe O."/>
        </authorList>
    </citation>
    <scope>NUCLEOTIDE SEQUENCE [LARGE SCALE GENOMIC DNA]</scope>
    <source>
        <strain evidence="1 2">DPC6856</strain>
    </source>
</reference>
<dbReference type="RefSeq" id="WP_052751587.1">
    <property type="nucleotide sequence ID" value="NZ_LAVW01000122.1"/>
</dbReference>
<dbReference type="EMBL" id="LAVW01000122">
    <property type="protein sequence ID" value="KKW72455.1"/>
    <property type="molecule type" value="Genomic_DNA"/>
</dbReference>
<evidence type="ECO:0000313" key="1">
    <source>
        <dbReference type="EMBL" id="KKW72455.1"/>
    </source>
</evidence>
<accession>A0ABR5EGW8</accession>
<protein>
    <submittedName>
        <fullName evidence="1">Uncharacterized protein</fullName>
    </submittedName>
</protein>
<sequence>MTNNIFNIYYINYNKAVEIAMLIDNRLTISEEYLNESNSDRSNALEAQASGQGEVKVPWLSKFGISSKVSLDSTNSKRELNKLTQSIEVKNTKSTLLRIIMENLKSSSIEDASEGQLIRIDGLSLKLRNEVAVRTGKFMSLGALKGKGIFGDVDGIDTDKMSQVMFKDYFYFIEASTSTGEKKDEIKTVFKIPMTLEGEFENNYSIDDLLLGKVSIVGIYKGLVKGKQISDIFKFFLNFDQSNSQADEDIEPSVTKENDSRDFQDIFDENNLETDFRFIDVISVLQQVKLEI</sequence>
<organism evidence="1 2">
    <name type="scientific">Lactococcus lactis subsp. cremoris</name>
    <name type="common">Streptococcus cremoris</name>
    <dbReference type="NCBI Taxonomy" id="1359"/>
    <lineage>
        <taxon>Bacteria</taxon>
        <taxon>Bacillati</taxon>
        <taxon>Bacillota</taxon>
        <taxon>Bacilli</taxon>
        <taxon>Lactobacillales</taxon>
        <taxon>Streptococcaceae</taxon>
        <taxon>Lactococcus</taxon>
    </lineage>
</organism>
<keyword evidence="2" id="KW-1185">Reference proteome</keyword>
<name>A0ABR5EGW8_LACLC</name>
<gene>
    <name evidence="1" type="ORF">VN93_1393</name>
</gene>
<evidence type="ECO:0000313" key="2">
    <source>
        <dbReference type="Proteomes" id="UP000034513"/>
    </source>
</evidence>
<dbReference type="Proteomes" id="UP000034513">
    <property type="component" value="Unassembled WGS sequence"/>
</dbReference>
<proteinExistence type="predicted"/>